<protein>
    <submittedName>
        <fullName evidence="1">Uncharacterized protein</fullName>
    </submittedName>
</protein>
<dbReference type="Proteomes" id="UP000182284">
    <property type="component" value="Unassembled WGS sequence"/>
</dbReference>
<organism evidence="1 2">
    <name type="scientific">Celeribacter baekdonensis</name>
    <dbReference type="NCBI Taxonomy" id="875171"/>
    <lineage>
        <taxon>Bacteria</taxon>
        <taxon>Pseudomonadati</taxon>
        <taxon>Pseudomonadota</taxon>
        <taxon>Alphaproteobacteria</taxon>
        <taxon>Rhodobacterales</taxon>
        <taxon>Roseobacteraceae</taxon>
        <taxon>Celeribacter</taxon>
    </lineage>
</organism>
<proteinExistence type="predicted"/>
<gene>
    <name evidence="1" type="ORF">SAMN04488117_11857</name>
</gene>
<reference evidence="1 2" key="1">
    <citation type="submission" date="2016-10" db="EMBL/GenBank/DDBJ databases">
        <authorList>
            <person name="de Groot N.N."/>
        </authorList>
    </citation>
    <scope>NUCLEOTIDE SEQUENCE [LARGE SCALE GENOMIC DNA]</scope>
    <source>
        <strain evidence="1 2">DSM 27375</strain>
    </source>
</reference>
<evidence type="ECO:0000313" key="2">
    <source>
        <dbReference type="Proteomes" id="UP000182284"/>
    </source>
</evidence>
<evidence type="ECO:0000313" key="1">
    <source>
        <dbReference type="EMBL" id="SDG38283.1"/>
    </source>
</evidence>
<accession>A0A1G7TSJ7</accession>
<name>A0A1G7TSJ7_9RHOB</name>
<dbReference type="EMBL" id="FNBL01000018">
    <property type="protein sequence ID" value="SDG38283.1"/>
    <property type="molecule type" value="Genomic_DNA"/>
</dbReference>
<sequence>MKVVPMLFRWNAGVNRSVKKGQVYSTVCRLPHVKQNHEEDTWSFVVTFEQDGTAAEPIKAMGNFLVESAPQYLLEKGQEIELLEGTKLCAVATVL</sequence>
<dbReference type="AlphaFoldDB" id="A0A1G7TSJ7"/>